<dbReference type="NCBIfam" id="TIGR00482">
    <property type="entry name" value="nicotinate (nicotinamide) nucleotide adenylyltransferase"/>
    <property type="match status" value="1"/>
</dbReference>
<dbReference type="GO" id="GO:0000309">
    <property type="term" value="F:nicotinamide-nucleotide adenylyltransferase activity"/>
    <property type="evidence" value="ECO:0007669"/>
    <property type="project" value="UniProtKB-EC"/>
</dbReference>
<dbReference type="EMBL" id="MCFL01000131">
    <property type="protein sequence ID" value="ORZ29755.1"/>
    <property type="molecule type" value="Genomic_DNA"/>
</dbReference>
<feature type="non-terminal residue" evidence="18">
    <location>
        <position position="1"/>
    </location>
</feature>
<keyword evidence="19" id="KW-1185">Reference proteome</keyword>
<dbReference type="InterPro" id="IPR051182">
    <property type="entry name" value="Euk_NMN_adenylyltrnsfrase"/>
</dbReference>
<keyword evidence="9 15" id="KW-0547">Nucleotide-binding</keyword>
<dbReference type="InterPro" id="IPR045094">
    <property type="entry name" value="NMNAT_euk"/>
</dbReference>
<dbReference type="InterPro" id="IPR014729">
    <property type="entry name" value="Rossmann-like_a/b/a_fold"/>
</dbReference>
<proteinExistence type="inferred from homology"/>
<evidence type="ECO:0000256" key="16">
    <source>
        <dbReference type="SAM" id="MobiDB-lite"/>
    </source>
</evidence>
<feature type="compositionally biased region" description="Basic and acidic residues" evidence="16">
    <location>
        <begin position="1"/>
        <end position="12"/>
    </location>
</feature>
<dbReference type="Pfam" id="PF01467">
    <property type="entry name" value="CTP_transf_like"/>
    <property type="match status" value="1"/>
</dbReference>
<evidence type="ECO:0000256" key="15">
    <source>
        <dbReference type="RuleBase" id="RU362021"/>
    </source>
</evidence>
<organism evidence="18 19">
    <name type="scientific">Catenaria anguillulae PL171</name>
    <dbReference type="NCBI Taxonomy" id="765915"/>
    <lineage>
        <taxon>Eukaryota</taxon>
        <taxon>Fungi</taxon>
        <taxon>Fungi incertae sedis</taxon>
        <taxon>Blastocladiomycota</taxon>
        <taxon>Blastocladiomycetes</taxon>
        <taxon>Blastocladiales</taxon>
        <taxon>Catenariaceae</taxon>
        <taxon>Catenaria</taxon>
    </lineage>
</organism>
<evidence type="ECO:0000313" key="19">
    <source>
        <dbReference type="Proteomes" id="UP000193411"/>
    </source>
</evidence>
<evidence type="ECO:0000313" key="18">
    <source>
        <dbReference type="EMBL" id="ORZ29755.1"/>
    </source>
</evidence>
<keyword evidence="5" id="KW-0597">Phosphoprotein</keyword>
<feature type="compositionally biased region" description="Polar residues" evidence="16">
    <location>
        <begin position="13"/>
        <end position="24"/>
    </location>
</feature>
<sequence length="316" mass="35916">IIPRDPRIRSTRDQPFTRSSQQLTTPFHVHAIKPNMSQATTTRSSSHSAQNLSAIAVSSGVMRMTPYVFPTERLQRVQSEPRKEPLVLVACGSFSPITYLHLRMFEMAMDWVREDGRFEMLGGYFSPVHEAYGKVGLASAAHRVAMCRLAAQTSDWLMVDAWEPLQPSYVRTVEVLDHFNHELNEVLGGVELPDGSKRPVRIMLLAGGDLIESFGTPNLWAEADLHRILGEYGCFIIERTGADVWAFLLSHDILYEHQRNVFVVKQLIYNDISSTKVRLFVKRNMSIKYLVPDAVMHHIYAHRLYIGEREPPSAVI</sequence>
<evidence type="ECO:0000256" key="1">
    <source>
        <dbReference type="ARBA" id="ARBA00004123"/>
    </source>
</evidence>
<dbReference type="OrthoDB" id="422187at2759"/>
<comment type="pathway">
    <text evidence="2 15">Cofactor biosynthesis; NAD(+) biosynthesis; NAD(+) from nicotinamide D-ribonucleotide: step 1/1.</text>
</comment>
<dbReference type="FunFam" id="3.40.50.620:FF:000074">
    <property type="entry name" value="Nicotinamide-nucleotide adenylyltransferase"/>
    <property type="match status" value="1"/>
</dbReference>
<dbReference type="Gene3D" id="3.40.50.620">
    <property type="entry name" value="HUPs"/>
    <property type="match status" value="1"/>
</dbReference>
<comment type="pathway">
    <text evidence="3">Cofactor biosynthesis; NAD(+) biosynthesis; deamido-NAD(+) from nicotinate D-ribonucleotide: step 1/1.</text>
</comment>
<evidence type="ECO:0000256" key="7">
    <source>
        <dbReference type="ARBA" id="ARBA00022679"/>
    </source>
</evidence>
<keyword evidence="7 15" id="KW-0808">Transferase</keyword>
<dbReference type="PANTHER" id="PTHR12039:SF0">
    <property type="entry name" value="NICOTINAMIDE-NUCLEOTIDE ADENYLYLTRANSFERASE"/>
    <property type="match status" value="1"/>
</dbReference>
<evidence type="ECO:0000256" key="14">
    <source>
        <dbReference type="ARBA" id="ARBA00049001"/>
    </source>
</evidence>
<comment type="caution">
    <text evidence="18">The sequence shown here is derived from an EMBL/GenBank/DDBJ whole genome shotgun (WGS) entry which is preliminary data.</text>
</comment>
<reference evidence="18 19" key="1">
    <citation type="submission" date="2016-07" db="EMBL/GenBank/DDBJ databases">
        <title>Pervasive Adenine N6-methylation of Active Genes in Fungi.</title>
        <authorList>
            <consortium name="DOE Joint Genome Institute"/>
            <person name="Mondo S.J."/>
            <person name="Dannebaum R.O."/>
            <person name="Kuo R.C."/>
            <person name="Labutti K."/>
            <person name="Haridas S."/>
            <person name="Kuo A."/>
            <person name="Salamov A."/>
            <person name="Ahrendt S.R."/>
            <person name="Lipzen A."/>
            <person name="Sullivan W."/>
            <person name="Andreopoulos W.B."/>
            <person name="Clum A."/>
            <person name="Lindquist E."/>
            <person name="Daum C."/>
            <person name="Ramamoorthy G.K."/>
            <person name="Gryganskyi A."/>
            <person name="Culley D."/>
            <person name="Magnuson J.K."/>
            <person name="James T.Y."/>
            <person name="O'Malley M.A."/>
            <person name="Stajich J.E."/>
            <person name="Spatafora J.W."/>
            <person name="Visel A."/>
            <person name="Grigoriev I.V."/>
        </authorList>
    </citation>
    <scope>NUCLEOTIDE SEQUENCE [LARGE SCALE GENOMIC DNA]</scope>
    <source>
        <strain evidence="18 19">PL171</strain>
    </source>
</reference>
<feature type="region of interest" description="Disordered" evidence="16">
    <location>
        <begin position="1"/>
        <end position="24"/>
    </location>
</feature>
<keyword evidence="12" id="KW-0539">Nucleus</keyword>
<keyword evidence="11 15" id="KW-0520">NAD</keyword>
<keyword evidence="6 15" id="KW-0662">Pyridine nucleotide biosynthesis</keyword>
<dbReference type="InterPro" id="IPR004821">
    <property type="entry name" value="Cyt_trans-like"/>
</dbReference>
<feature type="domain" description="Cytidyltransferase-like" evidence="17">
    <location>
        <begin position="89"/>
        <end position="278"/>
    </location>
</feature>
<dbReference type="GO" id="GO:0009435">
    <property type="term" value="P:NAD+ biosynthetic process"/>
    <property type="evidence" value="ECO:0007669"/>
    <property type="project" value="UniProtKB-UniPathway"/>
</dbReference>
<dbReference type="STRING" id="765915.A0A1Y2H5E5"/>
<evidence type="ECO:0000256" key="3">
    <source>
        <dbReference type="ARBA" id="ARBA00005019"/>
    </source>
</evidence>
<comment type="subcellular location">
    <subcellularLocation>
        <location evidence="1">Nucleus</location>
    </subcellularLocation>
</comment>
<comment type="similarity">
    <text evidence="4 15">Belongs to the eukaryotic NMN adenylyltransferase family.</text>
</comment>
<feature type="non-terminal residue" evidence="18">
    <location>
        <position position="316"/>
    </location>
</feature>
<dbReference type="UniPathway" id="UPA00253">
    <property type="reaction ID" value="UER00332"/>
</dbReference>
<dbReference type="InterPro" id="IPR005248">
    <property type="entry name" value="NadD/NMNAT"/>
</dbReference>
<evidence type="ECO:0000256" key="5">
    <source>
        <dbReference type="ARBA" id="ARBA00022553"/>
    </source>
</evidence>
<dbReference type="GO" id="GO:0004515">
    <property type="term" value="F:nicotinate-nucleotide adenylyltransferase activity"/>
    <property type="evidence" value="ECO:0007669"/>
    <property type="project" value="UniProtKB-EC"/>
</dbReference>
<protein>
    <recommendedName>
        <fullName evidence="15">Nicotinamide-nucleotide adenylyltransferase</fullName>
        <ecNumber evidence="15">2.7.7.1</ecNumber>
        <ecNumber evidence="15">2.7.7.18</ecNumber>
    </recommendedName>
</protein>
<comment type="catalytic activity">
    <reaction evidence="14 15">
        <text>beta-nicotinamide D-ribonucleotide + ATP + H(+) = diphosphate + NAD(+)</text>
        <dbReference type="Rhea" id="RHEA:21360"/>
        <dbReference type="ChEBI" id="CHEBI:14649"/>
        <dbReference type="ChEBI" id="CHEBI:15378"/>
        <dbReference type="ChEBI" id="CHEBI:30616"/>
        <dbReference type="ChEBI" id="CHEBI:33019"/>
        <dbReference type="ChEBI" id="CHEBI:57540"/>
        <dbReference type="EC" id="2.7.7.1"/>
    </reaction>
</comment>
<evidence type="ECO:0000256" key="2">
    <source>
        <dbReference type="ARBA" id="ARBA00004658"/>
    </source>
</evidence>
<evidence type="ECO:0000256" key="6">
    <source>
        <dbReference type="ARBA" id="ARBA00022642"/>
    </source>
</evidence>
<dbReference type="GO" id="GO:0005524">
    <property type="term" value="F:ATP binding"/>
    <property type="evidence" value="ECO:0007669"/>
    <property type="project" value="UniProtKB-KW"/>
</dbReference>
<evidence type="ECO:0000256" key="8">
    <source>
        <dbReference type="ARBA" id="ARBA00022695"/>
    </source>
</evidence>
<dbReference type="AlphaFoldDB" id="A0A1Y2H5E5"/>
<keyword evidence="10 15" id="KW-0067">ATP-binding</keyword>
<keyword evidence="8 15" id="KW-0548">Nucleotidyltransferase</keyword>
<evidence type="ECO:0000256" key="12">
    <source>
        <dbReference type="ARBA" id="ARBA00023242"/>
    </source>
</evidence>
<dbReference type="CDD" id="cd09286">
    <property type="entry name" value="NMNAT_Eukarya"/>
    <property type="match status" value="1"/>
</dbReference>
<dbReference type="GO" id="GO:0005634">
    <property type="term" value="C:nucleus"/>
    <property type="evidence" value="ECO:0007669"/>
    <property type="project" value="UniProtKB-SubCell"/>
</dbReference>
<evidence type="ECO:0000256" key="10">
    <source>
        <dbReference type="ARBA" id="ARBA00022840"/>
    </source>
</evidence>
<dbReference type="SUPFAM" id="SSF52374">
    <property type="entry name" value="Nucleotidylyl transferase"/>
    <property type="match status" value="1"/>
</dbReference>
<evidence type="ECO:0000256" key="4">
    <source>
        <dbReference type="ARBA" id="ARBA00007064"/>
    </source>
</evidence>
<evidence type="ECO:0000256" key="9">
    <source>
        <dbReference type="ARBA" id="ARBA00022741"/>
    </source>
</evidence>
<name>A0A1Y2H5E5_9FUNG</name>
<gene>
    <name evidence="18" type="ORF">BCR44DRAFT_1447994</name>
</gene>
<dbReference type="EC" id="2.7.7.1" evidence="15"/>
<evidence type="ECO:0000256" key="13">
    <source>
        <dbReference type="ARBA" id="ARBA00048721"/>
    </source>
</evidence>
<accession>A0A1Y2H5E5</accession>
<dbReference type="PANTHER" id="PTHR12039">
    <property type="entry name" value="NICOTINAMIDE MONONUCLEOTIDE ADENYLYLTRANSFERASE"/>
    <property type="match status" value="1"/>
</dbReference>
<dbReference type="Proteomes" id="UP000193411">
    <property type="component" value="Unassembled WGS sequence"/>
</dbReference>
<evidence type="ECO:0000259" key="17">
    <source>
        <dbReference type="Pfam" id="PF01467"/>
    </source>
</evidence>
<dbReference type="EC" id="2.7.7.18" evidence="15"/>
<evidence type="ECO:0000256" key="11">
    <source>
        <dbReference type="ARBA" id="ARBA00023027"/>
    </source>
</evidence>
<comment type="catalytic activity">
    <reaction evidence="13 15">
        <text>nicotinate beta-D-ribonucleotide + ATP + H(+) = deamido-NAD(+) + diphosphate</text>
        <dbReference type="Rhea" id="RHEA:22860"/>
        <dbReference type="ChEBI" id="CHEBI:15378"/>
        <dbReference type="ChEBI" id="CHEBI:30616"/>
        <dbReference type="ChEBI" id="CHEBI:33019"/>
        <dbReference type="ChEBI" id="CHEBI:57502"/>
        <dbReference type="ChEBI" id="CHEBI:58437"/>
        <dbReference type="EC" id="2.7.7.18"/>
    </reaction>
</comment>